<dbReference type="PANTHER" id="PTHR13621">
    <property type="entry name" value="PROLINE-RICH PROTEIN PRCC"/>
    <property type="match status" value="1"/>
</dbReference>
<keyword evidence="3" id="KW-1185">Reference proteome</keyword>
<evidence type="ECO:0000256" key="1">
    <source>
        <dbReference type="SAM" id="MobiDB-lite"/>
    </source>
</evidence>
<dbReference type="PANTHER" id="PTHR13621:SF2">
    <property type="entry name" value="PROLINE-RICH PROTEIN PRCC"/>
    <property type="match status" value="1"/>
</dbReference>
<protein>
    <recommendedName>
        <fullName evidence="4">Proline-rich protein PRCC</fullName>
    </recommendedName>
</protein>
<feature type="compositionally biased region" description="Low complexity" evidence="1">
    <location>
        <begin position="376"/>
        <end position="385"/>
    </location>
</feature>
<organism evidence="2 3">
    <name type="scientific">Coemansia spiralis</name>
    <dbReference type="NCBI Taxonomy" id="417178"/>
    <lineage>
        <taxon>Eukaryota</taxon>
        <taxon>Fungi</taxon>
        <taxon>Fungi incertae sedis</taxon>
        <taxon>Zoopagomycota</taxon>
        <taxon>Kickxellomycotina</taxon>
        <taxon>Kickxellomycetes</taxon>
        <taxon>Kickxellales</taxon>
        <taxon>Kickxellaceae</taxon>
        <taxon>Coemansia</taxon>
    </lineage>
</organism>
<feature type="region of interest" description="Disordered" evidence="1">
    <location>
        <begin position="86"/>
        <end position="270"/>
    </location>
</feature>
<sequence>MSLSLVPEYASSESESESDSEHEGEKSGAEKAPTSLAAATESTPTIPSASRGLGAKLASVLPQPKHRTATDSNKVQIVVDFGRPSLAQAGSGASEASSVSNVPSTKPNKSPAKRQGGGMFSELLNILPAPKNSRFSPPAVAKADSIGGDGDAAKPAPASTPTLQFLVPHSISSKRRGKTAVPARAKGKTATNAATRSEGAEDDSEGESDSVDDARDEARSAVGSSGPFFTIGAVEPRAEELGESASMNAADLPADGIGTSQPQAQSTASELVYDPNSGYYYSYASERYYYYDAENGEYVDAQTLYPDAQEEQEEQGAPAAVSRIDPKDLKKLIGRGALKRGEIEEMATAVIKDVSLAGQLHNSGYSDTRAAAAFSAQQSAEQQRQASKHIVVGDDADRKKKKSKNNIVYLALQAQEQGPKLKDAHANRLQAKKASRAKYGY</sequence>
<evidence type="ECO:0000313" key="3">
    <source>
        <dbReference type="Proteomes" id="UP001151516"/>
    </source>
</evidence>
<comment type="caution">
    <text evidence="2">The sequence shown here is derived from an EMBL/GenBank/DDBJ whole genome shotgun (WGS) entry which is preliminary data.</text>
</comment>
<name>A0A9W8GK29_9FUNG</name>
<feature type="compositionally biased region" description="Basic residues" evidence="1">
    <location>
        <begin position="430"/>
        <end position="441"/>
    </location>
</feature>
<dbReference type="EMBL" id="JANBTX010000061">
    <property type="protein sequence ID" value="KAJ2687842.1"/>
    <property type="molecule type" value="Genomic_DNA"/>
</dbReference>
<feature type="compositionally biased region" description="Low complexity" evidence="1">
    <location>
        <begin position="86"/>
        <end position="100"/>
    </location>
</feature>
<evidence type="ECO:0008006" key="4">
    <source>
        <dbReference type="Google" id="ProtNLM"/>
    </source>
</evidence>
<feature type="compositionally biased region" description="Basic and acidic residues" evidence="1">
    <location>
        <begin position="19"/>
        <end position="29"/>
    </location>
</feature>
<dbReference type="InterPro" id="IPR018800">
    <property type="entry name" value="PRCC"/>
</dbReference>
<proteinExistence type="predicted"/>
<feature type="region of interest" description="Disordered" evidence="1">
    <location>
        <begin position="419"/>
        <end position="441"/>
    </location>
</feature>
<gene>
    <name evidence="2" type="ORF">IWW39_002656</name>
</gene>
<evidence type="ECO:0000313" key="2">
    <source>
        <dbReference type="EMBL" id="KAJ2687842.1"/>
    </source>
</evidence>
<feature type="region of interest" description="Disordered" evidence="1">
    <location>
        <begin position="1"/>
        <end position="51"/>
    </location>
</feature>
<accession>A0A9W8GK29</accession>
<dbReference type="OrthoDB" id="5577782at2759"/>
<reference evidence="2" key="1">
    <citation type="submission" date="2022-07" db="EMBL/GenBank/DDBJ databases">
        <title>Phylogenomic reconstructions and comparative analyses of Kickxellomycotina fungi.</title>
        <authorList>
            <person name="Reynolds N.K."/>
            <person name="Stajich J.E."/>
            <person name="Barry K."/>
            <person name="Grigoriev I.V."/>
            <person name="Crous P."/>
            <person name="Smith M.E."/>
        </authorList>
    </citation>
    <scope>NUCLEOTIDE SEQUENCE</scope>
    <source>
        <strain evidence="2">CBS 109367</strain>
    </source>
</reference>
<feature type="compositionally biased region" description="Acidic residues" evidence="1">
    <location>
        <begin position="200"/>
        <end position="211"/>
    </location>
</feature>
<dbReference type="Proteomes" id="UP001151516">
    <property type="component" value="Unassembled WGS sequence"/>
</dbReference>
<feature type="region of interest" description="Disordered" evidence="1">
    <location>
        <begin position="376"/>
        <end position="401"/>
    </location>
</feature>
<feature type="compositionally biased region" description="Polar residues" evidence="1">
    <location>
        <begin position="258"/>
        <end position="269"/>
    </location>
</feature>
<dbReference type="CDD" id="cd16074">
    <property type="entry name" value="OCRE"/>
    <property type="match status" value="1"/>
</dbReference>
<dbReference type="AlphaFoldDB" id="A0A9W8GK29"/>
<dbReference type="GO" id="GO:0005634">
    <property type="term" value="C:nucleus"/>
    <property type="evidence" value="ECO:0007669"/>
    <property type="project" value="TreeGrafter"/>
</dbReference>